<keyword evidence="1" id="KW-0812">Transmembrane</keyword>
<feature type="transmembrane region" description="Helical" evidence="1">
    <location>
        <begin position="241"/>
        <end position="263"/>
    </location>
</feature>
<accession>N1WTW7</accession>
<feature type="transmembrane region" description="Helical" evidence="1">
    <location>
        <begin position="21"/>
        <end position="41"/>
    </location>
</feature>
<dbReference type="Proteomes" id="UP000012313">
    <property type="component" value="Unassembled WGS sequence"/>
</dbReference>
<comment type="caution">
    <text evidence="2">The sequence shown here is derived from an EMBL/GenBank/DDBJ whole genome shotgun (WGS) entry which is preliminary data.</text>
</comment>
<feature type="transmembrane region" description="Helical" evidence="1">
    <location>
        <begin position="152"/>
        <end position="181"/>
    </location>
</feature>
<name>N1WTW7_9LEPT</name>
<feature type="transmembrane region" description="Helical" evidence="1">
    <location>
        <begin position="331"/>
        <end position="347"/>
    </location>
</feature>
<feature type="transmembrane region" description="Helical" evidence="1">
    <location>
        <begin position="193"/>
        <end position="221"/>
    </location>
</feature>
<feature type="transmembrane region" description="Helical" evidence="1">
    <location>
        <begin position="99"/>
        <end position="117"/>
    </location>
</feature>
<keyword evidence="1" id="KW-0472">Membrane</keyword>
<evidence type="ECO:0000256" key="1">
    <source>
        <dbReference type="SAM" id="Phobius"/>
    </source>
</evidence>
<evidence type="ECO:0000313" key="2">
    <source>
        <dbReference type="EMBL" id="EMY79303.1"/>
    </source>
</evidence>
<proteinExistence type="predicted"/>
<evidence type="ECO:0000313" key="3">
    <source>
        <dbReference type="Proteomes" id="UP000012313"/>
    </source>
</evidence>
<dbReference type="NCBIfam" id="NF047440">
    <property type="entry name" value="LA3751_2_3_fam"/>
    <property type="match status" value="1"/>
</dbReference>
<reference evidence="2" key="1">
    <citation type="submission" date="2013-03" db="EMBL/GenBank/DDBJ databases">
        <authorList>
            <person name="Harkins D.M."/>
            <person name="Durkin A.S."/>
            <person name="Brinkac L.M."/>
            <person name="Haft D.H."/>
            <person name="Selengut J.D."/>
            <person name="Sanka R."/>
            <person name="DePew J."/>
            <person name="Purushe J."/>
            <person name="Hartskeerl R.A."/>
            <person name="Ahmed A."/>
            <person name="van der Linden H."/>
            <person name="Goris M.G.A."/>
            <person name="Vinetz J.M."/>
            <person name="Sutton G.G."/>
            <person name="Nierman W.C."/>
            <person name="Fouts D.E."/>
        </authorList>
    </citation>
    <scope>NUCLEOTIDE SEQUENCE [LARGE SCALE GENOMIC DNA]</scope>
    <source>
        <strain evidence="2">ICFT</strain>
    </source>
</reference>
<dbReference type="AlphaFoldDB" id="N1WTW7"/>
<organism evidence="2 3">
    <name type="scientific">Leptospira weilii serovar Ranarum str. ICFT</name>
    <dbReference type="NCBI Taxonomy" id="1218598"/>
    <lineage>
        <taxon>Bacteria</taxon>
        <taxon>Pseudomonadati</taxon>
        <taxon>Spirochaetota</taxon>
        <taxon>Spirochaetia</taxon>
        <taxon>Leptospirales</taxon>
        <taxon>Leptospiraceae</taxon>
        <taxon>Leptospira</taxon>
    </lineage>
</organism>
<feature type="transmembrane region" description="Helical" evidence="1">
    <location>
        <begin position="387"/>
        <end position="404"/>
    </location>
</feature>
<dbReference type="STRING" id="1218598.LEP1GSC060_2545"/>
<feature type="transmembrane region" description="Helical" evidence="1">
    <location>
        <begin position="123"/>
        <end position="140"/>
    </location>
</feature>
<keyword evidence="3" id="KW-1185">Reference proteome</keyword>
<keyword evidence="1" id="KW-1133">Transmembrane helix</keyword>
<dbReference type="InterPro" id="IPR059217">
    <property type="entry name" value="LA3751_2-like"/>
</dbReference>
<sequence length="543" mass="62144">MILRILDFTNKSMISKLKVPLLRFFQNKYFSVAAAFVFSYFLYLTIPPKYLLSADHYEKFILGKSIYLSAFGSLDVFYPGWEFDPELRFSLLKMSIVNGHKIVAFPISLGILYAFVFPFGGVYGIYFLSALLIGLVLFLIGKEFEIPSSRIFLFSILSPVVMNAYLFMDVGVGLFLFTFGIVLYQRSKKNRSVLLAVVGGFLLSLSYWFRLEYLIFIGLYWTYEGIFRFSISKGDESRKRFFLTSAVLILLFGGYCGFNQSFFHSPLGPRYDANYGSSGGLNLFKNFINLLFYGNLKLGLFGYAPFLFVGLLLFLFSFSKNWKSLSEKEKPLLFSSILGILAAASMAPNDGGAEFGSRYLTPGLPGLFVLTSRVFSFLQTEKIVWRIPYYALLTISILPTWIYYKTTKGFAKNTKEIQEFIRKEPEEDLLVFQNGLIGGMAGEGLYFQGRVYQAVGVPELFELLKKISTFRNNRSISFQYFAYSKEYTKGMKNLEYDPNTKEGMIDYLNRFDSEAISEIKSIEIVRKKTIGNVEILHGIYRKK</sequence>
<gene>
    <name evidence="2" type="ORF">LEP1GSC060_2545</name>
</gene>
<feature type="transmembrane region" description="Helical" evidence="1">
    <location>
        <begin position="300"/>
        <end position="319"/>
    </location>
</feature>
<dbReference type="EMBL" id="AOHC02000012">
    <property type="protein sequence ID" value="EMY79303.1"/>
    <property type="molecule type" value="Genomic_DNA"/>
</dbReference>
<protein>
    <submittedName>
        <fullName evidence="2">Membrane protein</fullName>
    </submittedName>
</protein>